<feature type="region of interest" description="Disordered" evidence="1">
    <location>
        <begin position="385"/>
        <end position="441"/>
    </location>
</feature>
<accession>A0A8S3YXS5</accession>
<sequence length="564" mass="61820">MICQKTPHQLLGHSKIGCSASNGAPTTGSRLDLYSNGRRESLTVLPQVTSSQVNAGLLKPLLQLISENSQGVPKERLQELISHTVDKMFPEADISTKLGLKEFLAEELSHLNSQPGKSVPFWRQGSSVSRCVGNQTETMSSDNCWVSLLISLLPDLDTVEVCINGILGQLTEALVAELHGLTFVGISSSPEMDDVQPADKCVPGQCDTLAGQDLACTYIIEQQALTAKRPLSTASKESVSETQPLFEVIEHVNTSPVISDISEFSSLQDSHRNLCRVCSHPDLYRSAHEASSTSYSSVLCDRQYERPSQCMLGNATHINSRAMDTVIDNTHSPLPSGRRRVNMVDDRSKTGTFYDYQHLLKAKHANNQEDDVFFSTEIHQECNKNTRSTKGVHKSNSASSLPSTTSTCLSSPNKPVLKSATRNTCGSSHPDLVSSPVTDPWTRSHSDHCQNAYLACRRLSTCETSQAPRKLLYNSEEDCTSIEECFSEMENSLVAQDDAGNDNNLSQESVKCHRRQPLRERLWKNERTSTACSLGSGLAGVDTVPEESQSATSLLSSKVFVWGH</sequence>
<evidence type="ECO:0000313" key="3">
    <source>
        <dbReference type="Proteomes" id="UP000678393"/>
    </source>
</evidence>
<evidence type="ECO:0000256" key="1">
    <source>
        <dbReference type="SAM" id="MobiDB-lite"/>
    </source>
</evidence>
<reference evidence="2" key="1">
    <citation type="submission" date="2021-04" db="EMBL/GenBank/DDBJ databases">
        <authorList>
            <consortium name="Molecular Ecology Group"/>
        </authorList>
    </citation>
    <scope>NUCLEOTIDE SEQUENCE</scope>
</reference>
<keyword evidence="3" id="KW-1185">Reference proteome</keyword>
<gene>
    <name evidence="2" type="ORF">CUNI_LOCUS5900</name>
</gene>
<dbReference type="EMBL" id="CAJHNH020000879">
    <property type="protein sequence ID" value="CAG5120342.1"/>
    <property type="molecule type" value="Genomic_DNA"/>
</dbReference>
<proteinExistence type="predicted"/>
<evidence type="ECO:0000313" key="2">
    <source>
        <dbReference type="EMBL" id="CAG5120342.1"/>
    </source>
</evidence>
<organism evidence="2 3">
    <name type="scientific">Candidula unifasciata</name>
    <dbReference type="NCBI Taxonomy" id="100452"/>
    <lineage>
        <taxon>Eukaryota</taxon>
        <taxon>Metazoa</taxon>
        <taxon>Spiralia</taxon>
        <taxon>Lophotrochozoa</taxon>
        <taxon>Mollusca</taxon>
        <taxon>Gastropoda</taxon>
        <taxon>Heterobranchia</taxon>
        <taxon>Euthyneura</taxon>
        <taxon>Panpulmonata</taxon>
        <taxon>Eupulmonata</taxon>
        <taxon>Stylommatophora</taxon>
        <taxon>Helicina</taxon>
        <taxon>Helicoidea</taxon>
        <taxon>Geomitridae</taxon>
        <taxon>Candidula</taxon>
    </lineage>
</organism>
<comment type="caution">
    <text evidence="2">The sequence shown here is derived from an EMBL/GenBank/DDBJ whole genome shotgun (WGS) entry which is preliminary data.</text>
</comment>
<dbReference type="AlphaFoldDB" id="A0A8S3YXS5"/>
<feature type="compositionally biased region" description="Low complexity" evidence="1">
    <location>
        <begin position="395"/>
        <end position="413"/>
    </location>
</feature>
<name>A0A8S3YXS5_9EUPU</name>
<dbReference type="Proteomes" id="UP000678393">
    <property type="component" value="Unassembled WGS sequence"/>
</dbReference>
<protein>
    <submittedName>
        <fullName evidence="2">Uncharacterized protein</fullName>
    </submittedName>
</protein>